<keyword evidence="2" id="KW-1185">Reference proteome</keyword>
<evidence type="ECO:0000313" key="1">
    <source>
        <dbReference type="EMBL" id="KAF1913573.1"/>
    </source>
</evidence>
<feature type="non-terminal residue" evidence="1">
    <location>
        <position position="1"/>
    </location>
</feature>
<gene>
    <name evidence="1" type="ORF">BDU57DRAFT_432610</name>
</gene>
<dbReference type="AlphaFoldDB" id="A0A6A5QDX8"/>
<evidence type="ECO:0000313" key="2">
    <source>
        <dbReference type="Proteomes" id="UP000800096"/>
    </source>
</evidence>
<feature type="non-terminal residue" evidence="1">
    <location>
        <position position="59"/>
    </location>
</feature>
<name>A0A6A5QDX8_AMPQU</name>
<protein>
    <submittedName>
        <fullName evidence="1">Uncharacterized protein</fullName>
    </submittedName>
</protein>
<reference evidence="1" key="1">
    <citation type="journal article" date="2020" name="Stud. Mycol.">
        <title>101 Dothideomycetes genomes: a test case for predicting lifestyles and emergence of pathogens.</title>
        <authorList>
            <person name="Haridas S."/>
            <person name="Albert R."/>
            <person name="Binder M."/>
            <person name="Bloem J."/>
            <person name="Labutti K."/>
            <person name="Salamov A."/>
            <person name="Andreopoulos B."/>
            <person name="Baker S."/>
            <person name="Barry K."/>
            <person name="Bills G."/>
            <person name="Bluhm B."/>
            <person name="Cannon C."/>
            <person name="Castanera R."/>
            <person name="Culley D."/>
            <person name="Daum C."/>
            <person name="Ezra D."/>
            <person name="Gonzalez J."/>
            <person name="Henrissat B."/>
            <person name="Kuo A."/>
            <person name="Liang C."/>
            <person name="Lipzen A."/>
            <person name="Lutzoni F."/>
            <person name="Magnuson J."/>
            <person name="Mondo S."/>
            <person name="Nolan M."/>
            <person name="Ohm R."/>
            <person name="Pangilinan J."/>
            <person name="Park H.-J."/>
            <person name="Ramirez L."/>
            <person name="Alfaro M."/>
            <person name="Sun H."/>
            <person name="Tritt A."/>
            <person name="Yoshinaga Y."/>
            <person name="Zwiers L.-H."/>
            <person name="Turgeon B."/>
            <person name="Goodwin S."/>
            <person name="Spatafora J."/>
            <person name="Crous P."/>
            <person name="Grigoriev I."/>
        </authorList>
    </citation>
    <scope>NUCLEOTIDE SEQUENCE</scope>
    <source>
        <strain evidence="1">HMLAC05119</strain>
    </source>
</reference>
<dbReference type="EMBL" id="ML979138">
    <property type="protein sequence ID" value="KAF1913573.1"/>
    <property type="molecule type" value="Genomic_DNA"/>
</dbReference>
<organism evidence="1 2">
    <name type="scientific">Ampelomyces quisqualis</name>
    <name type="common">Powdery mildew agent</name>
    <dbReference type="NCBI Taxonomy" id="50730"/>
    <lineage>
        <taxon>Eukaryota</taxon>
        <taxon>Fungi</taxon>
        <taxon>Dikarya</taxon>
        <taxon>Ascomycota</taxon>
        <taxon>Pezizomycotina</taxon>
        <taxon>Dothideomycetes</taxon>
        <taxon>Pleosporomycetidae</taxon>
        <taxon>Pleosporales</taxon>
        <taxon>Pleosporineae</taxon>
        <taxon>Phaeosphaeriaceae</taxon>
        <taxon>Ampelomyces</taxon>
    </lineage>
</organism>
<proteinExistence type="predicted"/>
<accession>A0A6A5QDX8</accession>
<dbReference type="Proteomes" id="UP000800096">
    <property type="component" value="Unassembled WGS sequence"/>
</dbReference>
<dbReference type="OrthoDB" id="5425890at2759"/>
<sequence length="59" mass="6523">ENVYNMDENKVKLMMPTSVKFPAGSSNKCNHRGKRVKKTTVSAAECTSADSKSLNPMIF</sequence>